<dbReference type="EMBL" id="UOEK01000371">
    <property type="protein sequence ID" value="VAW06837.1"/>
    <property type="molecule type" value="Genomic_DNA"/>
</dbReference>
<proteinExistence type="predicted"/>
<evidence type="ECO:0000313" key="1">
    <source>
        <dbReference type="EMBL" id="VAW06837.1"/>
    </source>
</evidence>
<gene>
    <name evidence="1" type="ORF">MNBD_ACTINO02-1193</name>
</gene>
<name>A0A3B0T0F9_9ZZZZ</name>
<organism evidence="1">
    <name type="scientific">hydrothermal vent metagenome</name>
    <dbReference type="NCBI Taxonomy" id="652676"/>
    <lineage>
        <taxon>unclassified sequences</taxon>
        <taxon>metagenomes</taxon>
        <taxon>ecological metagenomes</taxon>
    </lineage>
</organism>
<sequence>MFDFAFSPVPVRDDLKLTYRTIWEHFARPGPTMDAKQRSALLAAARSGRSEPAVPAEGSALWHLGATLYADPAAVTESTVRDAADQAGDAAATETVGLVAMLSAVDGAHRALGVALEPLPAPAPGPATQNIASGLKRRRTHLPMPSGAIPSALDLVPEVAKVYRDSFGPQYMSESDMAFSDFERTPGLNRAQIELVSSRTSFINECFY</sequence>
<dbReference type="InterPro" id="IPR029032">
    <property type="entry name" value="AhpD-like"/>
</dbReference>
<protein>
    <submittedName>
        <fullName evidence="1">Uncharacterized protein</fullName>
    </submittedName>
</protein>
<reference evidence="1" key="1">
    <citation type="submission" date="2018-06" db="EMBL/GenBank/DDBJ databases">
        <authorList>
            <person name="Zhirakovskaya E."/>
        </authorList>
    </citation>
    <scope>NUCLEOTIDE SEQUENCE</scope>
</reference>
<dbReference type="SUPFAM" id="SSF69118">
    <property type="entry name" value="AhpD-like"/>
    <property type="match status" value="1"/>
</dbReference>
<accession>A0A3B0T0F9</accession>
<dbReference type="AlphaFoldDB" id="A0A3B0T0F9"/>